<dbReference type="InterPro" id="IPR001584">
    <property type="entry name" value="Integrase_cat-core"/>
</dbReference>
<comment type="caution">
    <text evidence="6">The sequence shown here is derived from an EMBL/GenBank/DDBJ whole genome shotgun (WGS) entry which is preliminary data.</text>
</comment>
<evidence type="ECO:0000256" key="2">
    <source>
        <dbReference type="ARBA" id="ARBA00022723"/>
    </source>
</evidence>
<keyword evidence="2" id="KW-0479">Metal-binding</keyword>
<dbReference type="PROSITE" id="PS50994">
    <property type="entry name" value="INTEGRASE"/>
    <property type="match status" value="1"/>
</dbReference>
<dbReference type="PANTHER" id="PTHR42648:SF18">
    <property type="entry name" value="RETROTRANSPOSON, UNCLASSIFIED-LIKE PROTEIN"/>
    <property type="match status" value="1"/>
</dbReference>
<dbReference type="Pfam" id="PF07727">
    <property type="entry name" value="RVT_2"/>
    <property type="match status" value="1"/>
</dbReference>
<dbReference type="EMBL" id="JARKNE010000009">
    <property type="protein sequence ID" value="KAK5802814.1"/>
    <property type="molecule type" value="Genomic_DNA"/>
</dbReference>
<feature type="compositionally biased region" description="Basic and acidic residues" evidence="4">
    <location>
        <begin position="32"/>
        <end position="42"/>
    </location>
</feature>
<evidence type="ECO:0000256" key="4">
    <source>
        <dbReference type="SAM" id="MobiDB-lite"/>
    </source>
</evidence>
<dbReference type="InterPro" id="IPR013103">
    <property type="entry name" value="RVT_2"/>
</dbReference>
<evidence type="ECO:0000259" key="5">
    <source>
        <dbReference type="PROSITE" id="PS50994"/>
    </source>
</evidence>
<dbReference type="InterPro" id="IPR036397">
    <property type="entry name" value="RNaseH_sf"/>
</dbReference>
<feature type="region of interest" description="Disordered" evidence="4">
    <location>
        <begin position="1"/>
        <end position="42"/>
    </location>
</feature>
<dbReference type="InterPro" id="IPR025724">
    <property type="entry name" value="GAG-pre-integrase_dom"/>
</dbReference>
<dbReference type="SUPFAM" id="SSF53098">
    <property type="entry name" value="Ribonuclease H-like"/>
    <property type="match status" value="1"/>
</dbReference>
<dbReference type="Pfam" id="PF22936">
    <property type="entry name" value="Pol_BBD"/>
    <property type="match status" value="1"/>
</dbReference>
<dbReference type="Proteomes" id="UP001358586">
    <property type="component" value="Chromosome 9"/>
</dbReference>
<name>A0ABR0NNA3_GOSAR</name>
<keyword evidence="7" id="KW-1185">Reference proteome</keyword>
<keyword evidence="1" id="KW-0645">Protease</keyword>
<dbReference type="InterPro" id="IPR012337">
    <property type="entry name" value="RNaseH-like_sf"/>
</dbReference>
<sequence length="480" mass="54853">MEEHSEGAFQARSIESSSSSSSSSSSYKGKKPWLEKKEKGKKDAAKKKFPPCAHCKKTTHLEKYCWYRPDIQCRGCNGCTHHMASEKSMFRELDTSFVSKVRIINGELSEAKGKGKAVICTQSSNKTIIELLEKGYSLIFEGKTCMIMDSFGQELVTIAMYDRSFILDVIQLQAKAHTALADESCLWHNRIGHVNYKSLSLLYKMSLVEDMSRIELNNDVCEVCQLGKQTRLPFPINKAWRAQERLQLVHTDIYGPIKTTSLNGSSCKLKCIRPDNRTEYVSQRFQKICDECGIQHQLIAIYTPHQNGVCERKNRTVLDMARCLLFEANMPNNFWAEGVNTSVYLLNRLPTNASLLEEDQNDLDLQHAEIEAKGEAARESCWQEAMEAELRMIYKNDTWELVDRPANRKVTGEEHKLYKLKKALYGLKQALMAWYDRIDAYLSRLGFEKSISEPTLYVKKAEKETLLLVSLYVDDLLVTG</sequence>
<evidence type="ECO:0000313" key="7">
    <source>
        <dbReference type="Proteomes" id="UP001358586"/>
    </source>
</evidence>
<organism evidence="6 7">
    <name type="scientific">Gossypium arboreum</name>
    <name type="common">Tree cotton</name>
    <name type="synonym">Gossypium nanking</name>
    <dbReference type="NCBI Taxonomy" id="29729"/>
    <lineage>
        <taxon>Eukaryota</taxon>
        <taxon>Viridiplantae</taxon>
        <taxon>Streptophyta</taxon>
        <taxon>Embryophyta</taxon>
        <taxon>Tracheophyta</taxon>
        <taxon>Spermatophyta</taxon>
        <taxon>Magnoliopsida</taxon>
        <taxon>eudicotyledons</taxon>
        <taxon>Gunneridae</taxon>
        <taxon>Pentapetalae</taxon>
        <taxon>rosids</taxon>
        <taxon>malvids</taxon>
        <taxon>Malvales</taxon>
        <taxon>Malvaceae</taxon>
        <taxon>Malvoideae</taxon>
        <taxon>Gossypium</taxon>
    </lineage>
</organism>
<gene>
    <name evidence="6" type="ORF">PVK06_030438</name>
</gene>
<evidence type="ECO:0000256" key="3">
    <source>
        <dbReference type="ARBA" id="ARBA00022801"/>
    </source>
</evidence>
<dbReference type="Gene3D" id="3.30.420.10">
    <property type="entry name" value="Ribonuclease H-like superfamily/Ribonuclease H"/>
    <property type="match status" value="1"/>
</dbReference>
<protein>
    <recommendedName>
        <fullName evidence="5">Integrase catalytic domain-containing protein</fullName>
    </recommendedName>
</protein>
<dbReference type="InterPro" id="IPR054722">
    <property type="entry name" value="PolX-like_BBD"/>
</dbReference>
<evidence type="ECO:0000256" key="1">
    <source>
        <dbReference type="ARBA" id="ARBA00022670"/>
    </source>
</evidence>
<reference evidence="6 7" key="1">
    <citation type="submission" date="2023-03" db="EMBL/GenBank/DDBJ databases">
        <title>WGS of Gossypium arboreum.</title>
        <authorList>
            <person name="Yu D."/>
        </authorList>
    </citation>
    <scope>NUCLEOTIDE SEQUENCE [LARGE SCALE GENOMIC DNA]</scope>
    <source>
        <tissue evidence="6">Leaf</tissue>
    </source>
</reference>
<keyword evidence="3" id="KW-0378">Hydrolase</keyword>
<dbReference type="Pfam" id="PF13976">
    <property type="entry name" value="gag_pre-integrs"/>
    <property type="match status" value="1"/>
</dbReference>
<accession>A0ABR0NNA3</accession>
<feature type="domain" description="Integrase catalytic" evidence="5">
    <location>
        <begin position="272"/>
        <end position="368"/>
    </location>
</feature>
<proteinExistence type="predicted"/>
<feature type="compositionally biased region" description="Low complexity" evidence="4">
    <location>
        <begin position="16"/>
        <end position="26"/>
    </location>
</feature>
<dbReference type="InterPro" id="IPR039537">
    <property type="entry name" value="Retrotran_Ty1/copia-like"/>
</dbReference>
<evidence type="ECO:0000313" key="6">
    <source>
        <dbReference type="EMBL" id="KAK5802814.1"/>
    </source>
</evidence>
<dbReference type="PANTHER" id="PTHR42648">
    <property type="entry name" value="TRANSPOSASE, PUTATIVE-RELATED"/>
    <property type="match status" value="1"/>
</dbReference>